<feature type="compositionally biased region" description="Basic and acidic residues" evidence="1">
    <location>
        <begin position="182"/>
        <end position="192"/>
    </location>
</feature>
<feature type="compositionally biased region" description="Basic and acidic residues" evidence="1">
    <location>
        <begin position="258"/>
        <end position="268"/>
    </location>
</feature>
<feature type="region of interest" description="Disordered" evidence="1">
    <location>
        <begin position="145"/>
        <end position="290"/>
    </location>
</feature>
<dbReference type="EMBL" id="JBJQOH010000006">
    <property type="protein sequence ID" value="KAL3683662.1"/>
    <property type="molecule type" value="Genomic_DNA"/>
</dbReference>
<dbReference type="AlphaFoldDB" id="A0ABD3GZS2"/>
<dbReference type="Proteomes" id="UP001633002">
    <property type="component" value="Unassembled WGS sequence"/>
</dbReference>
<dbReference type="InterPro" id="IPR049472">
    <property type="entry name" value="MRNIP_N"/>
</dbReference>
<feature type="compositionally biased region" description="Polar residues" evidence="1">
    <location>
        <begin position="270"/>
        <end position="283"/>
    </location>
</feature>
<comment type="caution">
    <text evidence="3">The sequence shown here is derived from an EMBL/GenBank/DDBJ whole genome shotgun (WGS) entry which is preliminary data.</text>
</comment>
<reference evidence="3 4" key="1">
    <citation type="submission" date="2024-09" db="EMBL/GenBank/DDBJ databases">
        <title>Chromosome-scale assembly of Riccia sorocarpa.</title>
        <authorList>
            <person name="Paukszto L."/>
        </authorList>
    </citation>
    <scope>NUCLEOTIDE SEQUENCE [LARGE SCALE GENOMIC DNA]</scope>
    <source>
        <strain evidence="3">LP-2024</strain>
        <tissue evidence="3">Aerial parts of the thallus</tissue>
    </source>
</reference>
<evidence type="ECO:0000313" key="4">
    <source>
        <dbReference type="Proteomes" id="UP001633002"/>
    </source>
</evidence>
<dbReference type="Pfam" id="PF15749">
    <property type="entry name" value="MRNIP"/>
    <property type="match status" value="1"/>
</dbReference>
<proteinExistence type="predicted"/>
<feature type="compositionally biased region" description="Acidic residues" evidence="1">
    <location>
        <begin position="145"/>
        <end position="156"/>
    </location>
</feature>
<dbReference type="PANTHER" id="PTHR15863">
    <property type="entry name" value="MRN COMPLEX-INTERACTING PROTEIN"/>
    <property type="match status" value="1"/>
</dbReference>
<evidence type="ECO:0000313" key="3">
    <source>
        <dbReference type="EMBL" id="KAL3683662.1"/>
    </source>
</evidence>
<evidence type="ECO:0000256" key="1">
    <source>
        <dbReference type="SAM" id="MobiDB-lite"/>
    </source>
</evidence>
<feature type="domain" description="MRN complex-interacting protein N-terminal" evidence="2">
    <location>
        <begin position="41"/>
        <end position="141"/>
    </location>
</feature>
<accession>A0ABD3GZS2</accession>
<gene>
    <name evidence="3" type="ORF">R1sor_001684</name>
</gene>
<sequence length="305" mass="34755">MAGKHNPTSRRQMFAAGAREFKLPLPRNIRLGRRKMRFLALQCFSCRAMQVKQSKKNSNKWTCSICNEKQSLRKMFFSSDTAKDVRKFVQQANMVRGLTEEASAAEHFSSDAKENFPDCYNADRDSSCHPQHPSHSKWERFLPEEELSVSDEENDPTDSNYVTTLPDKKLRNSRPRSVHSSKRADRSLRNEPEPAPETYQDVGFRVGDEEETEMAELRWGNFENGVGSMKDVELKGRSRKFLHPSHPGSSEPGAASKETSEGQAKRDYSALSQDSSRYGGSQNFKREISQCPPSKWSKYLDVEDG</sequence>
<dbReference type="PANTHER" id="PTHR15863:SF2">
    <property type="entry name" value="MRN COMPLEX-INTERACTING PROTEIN"/>
    <property type="match status" value="1"/>
</dbReference>
<feature type="compositionally biased region" description="Basic residues" evidence="1">
    <location>
        <begin position="171"/>
        <end position="181"/>
    </location>
</feature>
<keyword evidence="4" id="KW-1185">Reference proteome</keyword>
<organism evidence="3 4">
    <name type="scientific">Riccia sorocarpa</name>
    <dbReference type="NCBI Taxonomy" id="122646"/>
    <lineage>
        <taxon>Eukaryota</taxon>
        <taxon>Viridiplantae</taxon>
        <taxon>Streptophyta</taxon>
        <taxon>Embryophyta</taxon>
        <taxon>Marchantiophyta</taxon>
        <taxon>Marchantiopsida</taxon>
        <taxon>Marchantiidae</taxon>
        <taxon>Marchantiales</taxon>
        <taxon>Ricciaceae</taxon>
        <taxon>Riccia</taxon>
    </lineage>
</organism>
<protein>
    <recommendedName>
        <fullName evidence="2">MRN complex-interacting protein N-terminal domain-containing protein</fullName>
    </recommendedName>
</protein>
<evidence type="ECO:0000259" key="2">
    <source>
        <dbReference type="Pfam" id="PF15749"/>
    </source>
</evidence>
<dbReference type="InterPro" id="IPR032739">
    <property type="entry name" value="MRNIP"/>
</dbReference>
<name>A0ABD3GZS2_9MARC</name>